<organism evidence="2 3">
    <name type="scientific">Veronia pacifica</name>
    <dbReference type="NCBI Taxonomy" id="1080227"/>
    <lineage>
        <taxon>Bacteria</taxon>
        <taxon>Pseudomonadati</taxon>
        <taxon>Pseudomonadota</taxon>
        <taxon>Gammaproteobacteria</taxon>
        <taxon>Vibrionales</taxon>
        <taxon>Vibrionaceae</taxon>
        <taxon>Veronia</taxon>
    </lineage>
</organism>
<sequence length="199" mass="23167">MHYLNLAFFLLIYSSSCFSDTFVELKQEQIIKDLSCNQHSDKPYCFLNSKLFKENGFMILNWQLNLDQVMNEKVDIEEVIYGVSVRLLATFSREGKEYYKLEEDDLKYLVRNQNKNINTMIGTLSKYKGDIYVGFTKVGFKSPRSITYKIIKNPKGINSPDDLVLSSCHKLKLDVDFSKLSDEIINSVCYFGVQEKVWN</sequence>
<proteinExistence type="predicted"/>
<evidence type="ECO:0000256" key="1">
    <source>
        <dbReference type="SAM" id="SignalP"/>
    </source>
</evidence>
<evidence type="ECO:0000313" key="3">
    <source>
        <dbReference type="Proteomes" id="UP000094936"/>
    </source>
</evidence>
<feature type="chain" id="PRO_5008673050" evidence="1">
    <location>
        <begin position="20"/>
        <end position="199"/>
    </location>
</feature>
<feature type="signal peptide" evidence="1">
    <location>
        <begin position="1"/>
        <end position="19"/>
    </location>
</feature>
<dbReference type="RefSeq" id="WP_068904465.1">
    <property type="nucleotide sequence ID" value="NZ_JBHUIF010000029.1"/>
</dbReference>
<evidence type="ECO:0000313" key="2">
    <source>
        <dbReference type="EMBL" id="ODA31485.1"/>
    </source>
</evidence>
<protein>
    <submittedName>
        <fullName evidence="2">Uncharacterized protein</fullName>
    </submittedName>
</protein>
<reference evidence="2 3" key="1">
    <citation type="submission" date="2016-05" db="EMBL/GenBank/DDBJ databases">
        <title>Genomic Taxonomy of the Vibrionaceae.</title>
        <authorList>
            <person name="Gomez-Gil B."/>
            <person name="Enciso-Ibarra J."/>
        </authorList>
    </citation>
    <scope>NUCLEOTIDE SEQUENCE [LARGE SCALE GENOMIC DNA]</scope>
    <source>
        <strain evidence="2 3">CAIM 1920</strain>
    </source>
</reference>
<dbReference type="EMBL" id="LYBM01000035">
    <property type="protein sequence ID" value="ODA31485.1"/>
    <property type="molecule type" value="Genomic_DNA"/>
</dbReference>
<keyword evidence="1" id="KW-0732">Signal</keyword>
<dbReference type="Proteomes" id="UP000094936">
    <property type="component" value="Unassembled WGS sequence"/>
</dbReference>
<dbReference type="AlphaFoldDB" id="A0A1C3EE27"/>
<gene>
    <name evidence="2" type="ORF">A8L45_17015</name>
</gene>
<comment type="caution">
    <text evidence="2">The sequence shown here is derived from an EMBL/GenBank/DDBJ whole genome shotgun (WGS) entry which is preliminary data.</text>
</comment>
<accession>A0A1C3EE27</accession>
<name>A0A1C3EE27_9GAMM</name>
<keyword evidence="3" id="KW-1185">Reference proteome</keyword>